<proteinExistence type="predicted"/>
<name>A0A6J4TU66_9SPHN</name>
<reference evidence="1" key="1">
    <citation type="submission" date="2020-02" db="EMBL/GenBank/DDBJ databases">
        <authorList>
            <person name="Meier V. D."/>
        </authorList>
    </citation>
    <scope>NUCLEOTIDE SEQUENCE</scope>
    <source>
        <strain evidence="1">AVDCRST_MAG91</strain>
    </source>
</reference>
<sequence length="46" mass="5133">MLAIPDAALSWIETRRGLPYFLDGDAAWTPIGQNDAVSWPEDRKST</sequence>
<accession>A0A6J4TU66</accession>
<gene>
    <name evidence="1" type="ORF">AVDCRST_MAG91-3078</name>
</gene>
<feature type="non-terminal residue" evidence="1">
    <location>
        <position position="46"/>
    </location>
</feature>
<evidence type="ECO:0000313" key="1">
    <source>
        <dbReference type="EMBL" id="CAA9532350.1"/>
    </source>
</evidence>
<protein>
    <submittedName>
        <fullName evidence="1">Uncharacterized protein</fullName>
    </submittedName>
</protein>
<organism evidence="1">
    <name type="scientific">uncultured Sphingomonadaceae bacterium</name>
    <dbReference type="NCBI Taxonomy" id="169976"/>
    <lineage>
        <taxon>Bacteria</taxon>
        <taxon>Pseudomonadati</taxon>
        <taxon>Pseudomonadota</taxon>
        <taxon>Alphaproteobacteria</taxon>
        <taxon>Sphingomonadales</taxon>
        <taxon>Sphingomonadaceae</taxon>
        <taxon>environmental samples</taxon>
    </lineage>
</organism>
<dbReference type="AlphaFoldDB" id="A0A6J4TU66"/>
<dbReference type="EMBL" id="CADCVX010000536">
    <property type="protein sequence ID" value="CAA9532350.1"/>
    <property type="molecule type" value="Genomic_DNA"/>
</dbReference>